<dbReference type="Pfam" id="PF09335">
    <property type="entry name" value="VTT_dom"/>
    <property type="match status" value="1"/>
</dbReference>
<keyword evidence="4 6" id="KW-1133">Transmembrane helix</keyword>
<dbReference type="GO" id="GO:0005886">
    <property type="term" value="C:plasma membrane"/>
    <property type="evidence" value="ECO:0007669"/>
    <property type="project" value="UniProtKB-SubCell"/>
</dbReference>
<evidence type="ECO:0000256" key="2">
    <source>
        <dbReference type="ARBA" id="ARBA00022475"/>
    </source>
</evidence>
<evidence type="ECO:0000313" key="10">
    <source>
        <dbReference type="Proteomes" id="UP000193925"/>
    </source>
</evidence>
<evidence type="ECO:0000259" key="7">
    <source>
        <dbReference type="Pfam" id="PF09335"/>
    </source>
</evidence>
<proteinExistence type="predicted"/>
<dbReference type="Proteomes" id="UP000193925">
    <property type="component" value="Chromosome AFERRI"/>
</dbReference>
<evidence type="ECO:0000256" key="1">
    <source>
        <dbReference type="ARBA" id="ARBA00004651"/>
    </source>
</evidence>
<dbReference type="EMBL" id="LT841305">
    <property type="protein sequence ID" value="SMH66577.1"/>
    <property type="molecule type" value="Genomic_DNA"/>
</dbReference>
<evidence type="ECO:0000256" key="5">
    <source>
        <dbReference type="ARBA" id="ARBA00023136"/>
    </source>
</evidence>
<evidence type="ECO:0000256" key="3">
    <source>
        <dbReference type="ARBA" id="ARBA00022692"/>
    </source>
</evidence>
<name>A0A060UTW8_9PROT</name>
<gene>
    <name evidence="9" type="ORF">AFERRI_30309</name>
    <name evidence="8" type="ORF">AFERRI_70010</name>
</gene>
<keyword evidence="2" id="KW-1003">Cell membrane</keyword>
<evidence type="ECO:0000313" key="9">
    <source>
        <dbReference type="EMBL" id="SMH66577.1"/>
    </source>
</evidence>
<feature type="transmembrane region" description="Helical" evidence="6">
    <location>
        <begin position="62"/>
        <end position="81"/>
    </location>
</feature>
<keyword evidence="5 6" id="KW-0472">Membrane</keyword>
<protein>
    <submittedName>
        <fullName evidence="9">Membrane protein, DedA family</fullName>
    </submittedName>
</protein>
<reference evidence="8" key="2">
    <citation type="submission" date="2014-07" db="EMBL/GenBank/DDBJ databases">
        <title>Initial genome analysis of the psychrotolerant acidophile Acidithiobacillus ferrivorans CF27: insights into iron and sulfur oxidation pathways and into biofilm formation.</title>
        <authorList>
            <person name="Talla E."/>
            <person name="Hedrich S."/>
            <person name="Mangenot S."/>
            <person name="Ji B."/>
            <person name="Johnson D.B."/>
            <person name="Barbe V."/>
            <person name="Bonnefoy V."/>
        </authorList>
    </citation>
    <scope>NUCLEOTIDE SEQUENCE [LARGE SCALE GENOMIC DNA]</scope>
    <source>
        <strain evidence="8">CF27</strain>
    </source>
</reference>
<dbReference type="RefSeq" id="WP_051984955.1">
    <property type="nucleotide sequence ID" value="NZ_CCCS020000067.1"/>
</dbReference>
<evidence type="ECO:0000256" key="4">
    <source>
        <dbReference type="ARBA" id="ARBA00022989"/>
    </source>
</evidence>
<dbReference type="AlphaFoldDB" id="A0A060UTW8"/>
<dbReference type="InterPro" id="IPR051311">
    <property type="entry name" value="DedA_domain"/>
</dbReference>
<sequence length="176" mass="18773">MLHWFLTTLAALIHAASPILKAYGLPAMFALLFVESAGVVFAPGEAMIVAAGFLAAKGLFPVWVVLPLAMVAATLGGYAAYGLGDRYGHKALLRYGRYVGIKPPMVDKVHTFFCRFGAPVVLVGRFIVPLRQLQGYMAGASEMGFRAFAIWSAIGAVLWVAAWGGGAFLLAERIPV</sequence>
<dbReference type="InterPro" id="IPR032816">
    <property type="entry name" value="VTT_dom"/>
</dbReference>
<evidence type="ECO:0000313" key="8">
    <source>
        <dbReference type="EMBL" id="CDQ12037.1"/>
    </source>
</evidence>
<keyword evidence="3 6" id="KW-0812">Transmembrane</keyword>
<feature type="transmembrane region" description="Helical" evidence="6">
    <location>
        <begin position="28"/>
        <end position="55"/>
    </location>
</feature>
<keyword evidence="10" id="KW-1185">Reference proteome</keyword>
<dbReference type="EMBL" id="CCCS020000067">
    <property type="protein sequence ID" value="CDQ12037.1"/>
    <property type="molecule type" value="Genomic_DNA"/>
</dbReference>
<reference evidence="9 10" key="3">
    <citation type="submission" date="2017-03" db="EMBL/GenBank/DDBJ databases">
        <authorList>
            <person name="Regsiter A."/>
            <person name="William W."/>
        </authorList>
    </citation>
    <scope>NUCLEOTIDE SEQUENCE [LARGE SCALE GENOMIC DNA]</scope>
    <source>
        <strain evidence="9">PRJEB5721</strain>
    </source>
</reference>
<dbReference type="PANTHER" id="PTHR42709:SF6">
    <property type="entry name" value="UNDECAPRENYL PHOSPHATE TRANSPORTER A"/>
    <property type="match status" value="1"/>
</dbReference>
<organism evidence="8">
    <name type="scientific">Acidithiobacillus ferrivorans</name>
    <dbReference type="NCBI Taxonomy" id="160808"/>
    <lineage>
        <taxon>Bacteria</taxon>
        <taxon>Pseudomonadati</taxon>
        <taxon>Pseudomonadota</taxon>
        <taxon>Acidithiobacillia</taxon>
        <taxon>Acidithiobacillales</taxon>
        <taxon>Acidithiobacillaceae</taxon>
        <taxon>Acidithiobacillus</taxon>
    </lineage>
</organism>
<reference evidence="8" key="1">
    <citation type="submission" date="2014-03" db="EMBL/GenBank/DDBJ databases">
        <authorList>
            <person name="Genoscope - CEA"/>
        </authorList>
    </citation>
    <scope>NUCLEOTIDE SEQUENCE [LARGE SCALE GENOMIC DNA]</scope>
    <source>
        <strain evidence="8">CF27</strain>
    </source>
</reference>
<comment type="subcellular location">
    <subcellularLocation>
        <location evidence="1">Cell membrane</location>
        <topology evidence="1">Multi-pass membrane protein</topology>
    </subcellularLocation>
</comment>
<feature type="transmembrane region" description="Helical" evidence="6">
    <location>
        <begin position="109"/>
        <end position="128"/>
    </location>
</feature>
<evidence type="ECO:0000256" key="6">
    <source>
        <dbReference type="SAM" id="Phobius"/>
    </source>
</evidence>
<dbReference type="PANTHER" id="PTHR42709">
    <property type="entry name" value="ALKALINE PHOSPHATASE LIKE PROTEIN"/>
    <property type="match status" value="1"/>
</dbReference>
<feature type="domain" description="VTT" evidence="7">
    <location>
        <begin position="43"/>
        <end position="163"/>
    </location>
</feature>
<feature type="transmembrane region" description="Helical" evidence="6">
    <location>
        <begin position="148"/>
        <end position="171"/>
    </location>
</feature>
<accession>A0A060UTW8</accession>